<evidence type="ECO:0000256" key="3">
    <source>
        <dbReference type="ARBA" id="ARBA00022676"/>
    </source>
</evidence>
<dbReference type="InterPro" id="IPR045699">
    <property type="entry name" value="GlfT2_C"/>
</dbReference>
<keyword evidence="3 8" id="KW-0328">Glycosyltransferase</keyword>
<evidence type="ECO:0000256" key="2">
    <source>
        <dbReference type="ARBA" id="ARBA00006739"/>
    </source>
</evidence>
<reference evidence="8 9" key="1">
    <citation type="submission" date="2024-09" db="EMBL/GenBank/DDBJ databases">
        <authorList>
            <person name="Sun Q."/>
            <person name="Mori K."/>
        </authorList>
    </citation>
    <scope>NUCLEOTIDE SEQUENCE [LARGE SCALE GENOMIC DNA]</scope>
    <source>
        <strain evidence="8 9">TISTR 1856</strain>
    </source>
</reference>
<keyword evidence="4 8" id="KW-0808">Transferase</keyword>
<dbReference type="InterPro" id="IPR040492">
    <property type="entry name" value="GlfT2_N"/>
</dbReference>
<feature type="region of interest" description="Disordered" evidence="5">
    <location>
        <begin position="43"/>
        <end position="68"/>
    </location>
</feature>
<dbReference type="Proteomes" id="UP001589748">
    <property type="component" value="Unassembled WGS sequence"/>
</dbReference>
<dbReference type="EMBL" id="JBHMDM010000004">
    <property type="protein sequence ID" value="MFB9376687.1"/>
    <property type="molecule type" value="Genomic_DNA"/>
</dbReference>
<dbReference type="EC" id="2.4.-.-" evidence="8"/>
<dbReference type="PANTHER" id="PTHR43179:SF12">
    <property type="entry name" value="GALACTOFURANOSYLTRANSFERASE GLFT2"/>
    <property type="match status" value="1"/>
</dbReference>
<dbReference type="GO" id="GO:0016757">
    <property type="term" value="F:glycosyltransferase activity"/>
    <property type="evidence" value="ECO:0007669"/>
    <property type="project" value="UniProtKB-KW"/>
</dbReference>
<dbReference type="Pfam" id="PF19320">
    <property type="entry name" value="GlfT2_domain3"/>
    <property type="match status" value="1"/>
</dbReference>
<feature type="domain" description="Galactofuranosyltransferase-2 C-terminal" evidence="7">
    <location>
        <begin position="475"/>
        <end position="670"/>
    </location>
</feature>
<comment type="caution">
    <text evidence="8">The sequence shown here is derived from an EMBL/GenBank/DDBJ whole genome shotgun (WGS) entry which is preliminary data.</text>
</comment>
<evidence type="ECO:0000256" key="1">
    <source>
        <dbReference type="ARBA" id="ARBA00004776"/>
    </source>
</evidence>
<organism evidence="8 9">
    <name type="scientific">Kineococcus gynurae</name>
    <dbReference type="NCBI Taxonomy" id="452979"/>
    <lineage>
        <taxon>Bacteria</taxon>
        <taxon>Bacillati</taxon>
        <taxon>Actinomycetota</taxon>
        <taxon>Actinomycetes</taxon>
        <taxon>Kineosporiales</taxon>
        <taxon>Kineosporiaceae</taxon>
        <taxon>Kineococcus</taxon>
    </lineage>
</organism>
<dbReference type="Pfam" id="PF13641">
    <property type="entry name" value="Glyco_tranf_2_3"/>
    <property type="match status" value="1"/>
</dbReference>
<dbReference type="SUPFAM" id="SSF53448">
    <property type="entry name" value="Nucleotide-diphospho-sugar transferases"/>
    <property type="match status" value="1"/>
</dbReference>
<evidence type="ECO:0000259" key="7">
    <source>
        <dbReference type="Pfam" id="PF19320"/>
    </source>
</evidence>
<comment type="pathway">
    <text evidence="1">Cell wall biogenesis; cell wall polysaccharide biosynthesis.</text>
</comment>
<dbReference type="PANTHER" id="PTHR43179">
    <property type="entry name" value="RHAMNOSYLTRANSFERASE WBBL"/>
    <property type="match status" value="1"/>
</dbReference>
<sequence length="690" mass="76776">MSTVMTELPTATWRTVARVVLPLDSGSDDLPLYVDYDHTVSSGGDSAGRAGQDADKQAEASASAQQTFSVHQEGRAENIVGRSGLKVDAHSRVSFGTYFNAFPASYWRRWTTATAVRLQVELDAPGTVTVYKSNARGLRQRVVSRQVTPGQPFSVELSLASFGDGGWYWFDLSAGAEEASLRQAFWQVTDGAGADAESLSAPEPATLSIAVTTFNRPDYCLALLKALSEADGVRAVLDEVLIMDQGTQLVADQPGFDEVARALGPQLRIVRQGNLGGSGGFSRGMRETLAAGRSDYVLLLDDDIIVEPEGILRALQFAQSCRRPTIVGGHMFDMFDRSVLHSFGERIDKYRFFWGSVSGVRERHDLAAQNLRATPYMHKRVDVDYNGWWMCLIPIEIVREIGLSLPVFIKWDDAEYGLRAAEAGYPTVSLPGAAVWHVSWLDKDDGTDWQAYFHERNRLVAALLHSPYDKGGRIFAESVSTDLKHLISMQYSTEELRLMALRDVLSGPEHLLRVLPTRTADVRAARKEFPDAQVSTDVEAFPTPRLRKPPKRGKEPSAPRYAVLPLWAAATVLRHLREPSPESRVRPEQHVAAMDSRWWRLANYDSAVVSTADGTAASWYRRDPKVFRDLARRSAAAHRELFVRWDDLAYRYRQALTEFTSPEAWDTVFAEQTHSITRPGVEPATAGTER</sequence>
<dbReference type="Pfam" id="PF17994">
    <property type="entry name" value="Glft2_N"/>
    <property type="match status" value="1"/>
</dbReference>
<dbReference type="InterPro" id="IPR029044">
    <property type="entry name" value="Nucleotide-diphossugar_trans"/>
</dbReference>
<gene>
    <name evidence="8" type="ORF">ACFFVI_06870</name>
</gene>
<evidence type="ECO:0000256" key="4">
    <source>
        <dbReference type="ARBA" id="ARBA00022679"/>
    </source>
</evidence>
<evidence type="ECO:0000259" key="6">
    <source>
        <dbReference type="Pfam" id="PF17994"/>
    </source>
</evidence>
<dbReference type="RefSeq" id="WP_380135947.1">
    <property type="nucleotide sequence ID" value="NZ_JBHLUI010000003.1"/>
</dbReference>
<feature type="domain" description="Galactofuranosyltransferase GlfT2 N-terminal" evidence="6">
    <location>
        <begin position="76"/>
        <end position="187"/>
    </location>
</feature>
<name>A0ABV5LRH4_9ACTN</name>
<evidence type="ECO:0000313" key="8">
    <source>
        <dbReference type="EMBL" id="MFB9376687.1"/>
    </source>
</evidence>
<accession>A0ABV5LRH4</accession>
<dbReference type="Gene3D" id="3.90.550.60">
    <property type="match status" value="1"/>
</dbReference>
<proteinExistence type="inferred from homology"/>
<evidence type="ECO:0000256" key="5">
    <source>
        <dbReference type="SAM" id="MobiDB-lite"/>
    </source>
</evidence>
<evidence type="ECO:0000313" key="9">
    <source>
        <dbReference type="Proteomes" id="UP001589748"/>
    </source>
</evidence>
<keyword evidence="9" id="KW-1185">Reference proteome</keyword>
<feature type="region of interest" description="Disordered" evidence="5">
    <location>
        <begin position="538"/>
        <end position="557"/>
    </location>
</feature>
<protein>
    <submittedName>
        <fullName evidence="8">Glycosyltransferase</fullName>
        <ecNumber evidence="8">2.4.-.-</ecNumber>
    </submittedName>
</protein>
<comment type="similarity">
    <text evidence="2">Belongs to the glycosyltransferase 2 family.</text>
</comment>